<dbReference type="InterPro" id="IPR058240">
    <property type="entry name" value="rSAM_sf"/>
</dbReference>
<evidence type="ECO:0000259" key="7">
    <source>
        <dbReference type="PROSITE" id="PS51918"/>
    </source>
</evidence>
<reference evidence="8" key="1">
    <citation type="journal article" date="2014" name="Front. Microbiol.">
        <title>High frequency of phylogenetically diverse reductive dehalogenase-homologous genes in deep subseafloor sedimentary metagenomes.</title>
        <authorList>
            <person name="Kawai M."/>
            <person name="Futagami T."/>
            <person name="Toyoda A."/>
            <person name="Takaki Y."/>
            <person name="Nishi S."/>
            <person name="Hori S."/>
            <person name="Arai W."/>
            <person name="Tsubouchi T."/>
            <person name="Morono Y."/>
            <person name="Uchiyama I."/>
            <person name="Ito T."/>
            <person name="Fujiyama A."/>
            <person name="Inagaki F."/>
            <person name="Takami H."/>
        </authorList>
    </citation>
    <scope>NUCLEOTIDE SEQUENCE</scope>
    <source>
        <strain evidence="8">Expedition CK06-06</strain>
    </source>
</reference>
<dbReference type="SUPFAM" id="SSF102114">
    <property type="entry name" value="Radical SAM enzymes"/>
    <property type="match status" value="1"/>
</dbReference>
<keyword evidence="3" id="KW-0949">S-adenosyl-L-methionine</keyword>
<dbReference type="InterPro" id="IPR034457">
    <property type="entry name" value="Organic_radical-activating"/>
</dbReference>
<dbReference type="InterPro" id="IPR007197">
    <property type="entry name" value="rSAM"/>
</dbReference>
<dbReference type="EMBL" id="BARS01009918">
    <property type="protein sequence ID" value="GAF81420.1"/>
    <property type="molecule type" value="Genomic_DNA"/>
</dbReference>
<evidence type="ECO:0000313" key="8">
    <source>
        <dbReference type="EMBL" id="GAF81420.1"/>
    </source>
</evidence>
<dbReference type="InterPro" id="IPR016431">
    <property type="entry name" value="Pyrv-formate_lyase-activ_prd"/>
</dbReference>
<dbReference type="Pfam" id="PF04055">
    <property type="entry name" value="Radical_SAM"/>
    <property type="match status" value="1"/>
</dbReference>
<dbReference type="CDD" id="cd01335">
    <property type="entry name" value="Radical_SAM"/>
    <property type="match status" value="1"/>
</dbReference>
<evidence type="ECO:0000256" key="2">
    <source>
        <dbReference type="ARBA" id="ARBA00022485"/>
    </source>
</evidence>
<feature type="non-terminal residue" evidence="8">
    <location>
        <position position="278"/>
    </location>
</feature>
<sequence length="278" mass="30853">MREAMLYDRLTNGRVRCRVCSHGCVIEPGARGICAVRENVDGTLTSLVYGRLIARDVDPIEKKPLYHFYPGTRAYSIASVGCNFTCLHCQNHYISQYPREHAGRIVGDRIPAEDVVSDAVANGCHSIAYTYTEPTVAIEYVLDVMRLAKDEGLSNAWVSNGYFTGETLAAVAPYLDAVNVDLKGISDRVYREIVGGNVRPVLATIERLTEAGIWVEVTTLVVPGSNDAPDELRWTAEAIVGISPRIPWHVSRFFPAYRLVDRPPTPIDTLERAFRVGR</sequence>
<comment type="caution">
    <text evidence="8">The sequence shown here is derived from an EMBL/GenBank/DDBJ whole genome shotgun (WGS) entry which is preliminary data.</text>
</comment>
<protein>
    <recommendedName>
        <fullName evidence="7">Radical SAM core domain-containing protein</fullName>
    </recommendedName>
</protein>
<evidence type="ECO:0000256" key="6">
    <source>
        <dbReference type="ARBA" id="ARBA00023014"/>
    </source>
</evidence>
<dbReference type="SMART" id="SM00729">
    <property type="entry name" value="Elp3"/>
    <property type="match status" value="1"/>
</dbReference>
<proteinExistence type="predicted"/>
<evidence type="ECO:0000256" key="1">
    <source>
        <dbReference type="ARBA" id="ARBA00001966"/>
    </source>
</evidence>
<gene>
    <name evidence="8" type="ORF">S01H1_18538</name>
</gene>
<comment type="cofactor">
    <cofactor evidence="1">
        <name>[4Fe-4S] cluster</name>
        <dbReference type="ChEBI" id="CHEBI:49883"/>
    </cofactor>
</comment>
<keyword evidence="5" id="KW-0408">Iron</keyword>
<dbReference type="SFLD" id="SFLDS00029">
    <property type="entry name" value="Radical_SAM"/>
    <property type="match status" value="1"/>
</dbReference>
<dbReference type="InterPro" id="IPR013785">
    <property type="entry name" value="Aldolase_TIM"/>
</dbReference>
<feature type="domain" description="Radical SAM core" evidence="7">
    <location>
        <begin position="68"/>
        <end position="278"/>
    </location>
</feature>
<name>X0TZ38_9ZZZZ</name>
<dbReference type="GO" id="GO:0046872">
    <property type="term" value="F:metal ion binding"/>
    <property type="evidence" value="ECO:0007669"/>
    <property type="project" value="UniProtKB-KW"/>
</dbReference>
<dbReference type="Gene3D" id="3.20.20.70">
    <property type="entry name" value="Aldolase class I"/>
    <property type="match status" value="1"/>
</dbReference>
<dbReference type="PIRSF" id="PIRSF004869">
    <property type="entry name" value="PflX_prd"/>
    <property type="match status" value="1"/>
</dbReference>
<evidence type="ECO:0000256" key="5">
    <source>
        <dbReference type="ARBA" id="ARBA00023004"/>
    </source>
</evidence>
<evidence type="ECO:0000256" key="3">
    <source>
        <dbReference type="ARBA" id="ARBA00022691"/>
    </source>
</evidence>
<organism evidence="8">
    <name type="scientific">marine sediment metagenome</name>
    <dbReference type="NCBI Taxonomy" id="412755"/>
    <lineage>
        <taxon>unclassified sequences</taxon>
        <taxon>metagenomes</taxon>
        <taxon>ecological metagenomes</taxon>
    </lineage>
</organism>
<dbReference type="PANTHER" id="PTHR30352">
    <property type="entry name" value="PYRUVATE FORMATE-LYASE-ACTIVATING ENZYME"/>
    <property type="match status" value="1"/>
</dbReference>
<dbReference type="PANTHER" id="PTHR30352:SF5">
    <property type="entry name" value="PYRUVATE FORMATE-LYASE 1-ACTIVATING ENZYME"/>
    <property type="match status" value="1"/>
</dbReference>
<keyword evidence="4" id="KW-0479">Metal-binding</keyword>
<dbReference type="NCBIfam" id="TIGR04337">
    <property type="entry name" value="AmmeMemoSam_rS"/>
    <property type="match status" value="1"/>
</dbReference>
<dbReference type="PROSITE" id="PS51918">
    <property type="entry name" value="RADICAL_SAM"/>
    <property type="match status" value="1"/>
</dbReference>
<keyword evidence="6" id="KW-0411">Iron-sulfur</keyword>
<keyword evidence="2" id="KW-0004">4Fe-4S</keyword>
<dbReference type="AlphaFoldDB" id="X0TZ38"/>
<dbReference type="GO" id="GO:0051539">
    <property type="term" value="F:4 iron, 4 sulfur cluster binding"/>
    <property type="evidence" value="ECO:0007669"/>
    <property type="project" value="UniProtKB-KW"/>
</dbReference>
<evidence type="ECO:0000256" key="4">
    <source>
        <dbReference type="ARBA" id="ARBA00022723"/>
    </source>
</evidence>
<dbReference type="InterPro" id="IPR006638">
    <property type="entry name" value="Elp3/MiaA/NifB-like_rSAM"/>
</dbReference>
<accession>X0TZ38</accession>
<dbReference type="SFLD" id="SFLDG01101">
    <property type="entry name" value="Uncharacterised_Radical_SAM_Su"/>
    <property type="match status" value="1"/>
</dbReference>
<dbReference type="InterPro" id="IPR027596">
    <property type="entry name" value="AmmeMemoSam_rS"/>
</dbReference>
<dbReference type="GO" id="GO:0003824">
    <property type="term" value="F:catalytic activity"/>
    <property type="evidence" value="ECO:0007669"/>
    <property type="project" value="InterPro"/>
</dbReference>